<sequence length="259" mass="27950">MDVQHRYKTVSALFIALISLSIVGCLGSSSGIDENMNRFPSTANPGFTPQAFLSDSNFTALELEIDYMPGQQPTQAALDSLKNFLQNRLNKSQVTINTPTEVASAGEDSYSAEEIRELEGQYRNNFTDSRGNTLHAYFLIVDGKYQAQENVLGIAYFNTSMAFFGQTISEVSSGIGAPPKEKIEGTVFQHEFGHTFGLVGSGTPTQSDHKTAASAHCTTEGCLMEPSVETANFFANLFDGDIPDLDSACIADLQANGGK</sequence>
<dbReference type="RefSeq" id="WP_265765689.1">
    <property type="nucleotide sequence ID" value="NZ_JAGGJA010000005.1"/>
</dbReference>
<dbReference type="EMBL" id="JAGGJA010000005">
    <property type="protein sequence ID" value="MCW9706938.1"/>
    <property type="molecule type" value="Genomic_DNA"/>
</dbReference>
<organism evidence="1 2">
    <name type="scientific">Fodinibius salsisoli</name>
    <dbReference type="NCBI Taxonomy" id="2820877"/>
    <lineage>
        <taxon>Bacteria</taxon>
        <taxon>Pseudomonadati</taxon>
        <taxon>Balneolota</taxon>
        <taxon>Balneolia</taxon>
        <taxon>Balneolales</taxon>
        <taxon>Balneolaceae</taxon>
        <taxon>Fodinibius</taxon>
    </lineage>
</organism>
<evidence type="ECO:0000313" key="2">
    <source>
        <dbReference type="Proteomes" id="UP001207918"/>
    </source>
</evidence>
<reference evidence="1 2" key="1">
    <citation type="submission" date="2021-03" db="EMBL/GenBank/DDBJ databases">
        <title>Aliifodinibius sp. nov., a new bacterium isolated from saline soil.</title>
        <authorList>
            <person name="Galisteo C."/>
            <person name="De La Haba R."/>
            <person name="Sanchez-Porro C."/>
            <person name="Ventosa A."/>
        </authorList>
    </citation>
    <scope>NUCLEOTIDE SEQUENCE [LARGE SCALE GENOMIC DNA]</scope>
    <source>
        <strain evidence="1 2">1BSP15-2V2</strain>
    </source>
</reference>
<proteinExistence type="predicted"/>
<name>A0ABT3PLV9_9BACT</name>
<evidence type="ECO:0008006" key="3">
    <source>
        <dbReference type="Google" id="ProtNLM"/>
    </source>
</evidence>
<dbReference type="SUPFAM" id="SSF55486">
    <property type="entry name" value="Metalloproteases ('zincins'), catalytic domain"/>
    <property type="match status" value="1"/>
</dbReference>
<comment type="caution">
    <text evidence="1">The sequence shown here is derived from an EMBL/GenBank/DDBJ whole genome shotgun (WGS) entry which is preliminary data.</text>
</comment>
<keyword evidence="2" id="KW-1185">Reference proteome</keyword>
<dbReference type="InterPro" id="IPR024079">
    <property type="entry name" value="MetalloPept_cat_dom_sf"/>
</dbReference>
<evidence type="ECO:0000313" key="1">
    <source>
        <dbReference type="EMBL" id="MCW9706938.1"/>
    </source>
</evidence>
<dbReference type="PROSITE" id="PS51257">
    <property type="entry name" value="PROKAR_LIPOPROTEIN"/>
    <property type="match status" value="1"/>
</dbReference>
<dbReference type="Proteomes" id="UP001207918">
    <property type="component" value="Unassembled WGS sequence"/>
</dbReference>
<gene>
    <name evidence="1" type="ORF">J6I44_08720</name>
</gene>
<dbReference type="Gene3D" id="3.40.390.10">
    <property type="entry name" value="Collagenase (Catalytic Domain)"/>
    <property type="match status" value="1"/>
</dbReference>
<accession>A0ABT3PLV9</accession>
<protein>
    <recommendedName>
        <fullName evidence="3">Peptidase</fullName>
    </recommendedName>
</protein>